<protein>
    <submittedName>
        <fullName evidence="1">Uncharacterized protein</fullName>
    </submittedName>
</protein>
<dbReference type="AlphaFoldDB" id="A0A9Q9SSL5"/>
<reference evidence="1" key="2">
    <citation type="submission" date="2022-10" db="EMBL/GenBank/DDBJ databases">
        <authorList>
            <person name="Ngo T.-E."/>
        </authorList>
    </citation>
    <scope>NUCLEOTIDE SEQUENCE</scope>
    <source>
        <strain evidence="1">JHB</strain>
    </source>
</reference>
<organism evidence="1">
    <name type="scientific">Moorena producens (strain JHB)</name>
    <dbReference type="NCBI Taxonomy" id="1454205"/>
    <lineage>
        <taxon>Bacteria</taxon>
        <taxon>Bacillati</taxon>
        <taxon>Cyanobacteriota</taxon>
        <taxon>Cyanophyceae</taxon>
        <taxon>Coleofasciculales</taxon>
        <taxon>Coleofasciculaceae</taxon>
        <taxon>Moorena</taxon>
    </lineage>
</organism>
<reference evidence="1" key="1">
    <citation type="journal article" date="2017" name="Proc. Natl. Acad. Sci. U.S.A.">
        <title>Comparative genomics uncovers the prolific and distinctive metabolic potential of the cyanobacterial genus Moorea.</title>
        <authorList>
            <person name="Leao T."/>
            <person name="Castelao G."/>
            <person name="Korobeynikov A."/>
            <person name="Monroe E.A."/>
            <person name="Podell S."/>
            <person name="Glukhov E."/>
            <person name="Allen E.E."/>
            <person name="Gerwick W.H."/>
            <person name="Gerwick L."/>
        </authorList>
    </citation>
    <scope>NUCLEOTIDE SEQUENCE</scope>
    <source>
        <strain evidence="1">JHB</strain>
    </source>
</reference>
<gene>
    <name evidence="1" type="ORF">BJP36_41695</name>
</gene>
<proteinExistence type="predicted"/>
<sequence length="68" mass="7517">MRERQLDQISCPFAHPTRAYALNAAHRYSLFPSWEGLGVGSSSLLSLPCSLFPVPCSLKSRNCVPHKS</sequence>
<dbReference type="Proteomes" id="UP000176944">
    <property type="component" value="Chromosome"/>
</dbReference>
<evidence type="ECO:0000313" key="1">
    <source>
        <dbReference type="EMBL" id="WAN68880.1"/>
    </source>
</evidence>
<name>A0A9Q9SSL5_MOOP1</name>
<accession>A0A9Q9SSL5</accession>
<dbReference type="EMBL" id="CP017708">
    <property type="protein sequence ID" value="WAN68880.1"/>
    <property type="molecule type" value="Genomic_DNA"/>
</dbReference>